<feature type="domain" description="Mandelate racemase/muconate lactonizing enzyme C-terminal" evidence="5">
    <location>
        <begin position="133"/>
        <end position="257"/>
    </location>
</feature>
<evidence type="ECO:0000256" key="3">
    <source>
        <dbReference type="ARBA" id="ARBA00022723"/>
    </source>
</evidence>
<evidence type="ECO:0000259" key="5">
    <source>
        <dbReference type="SMART" id="SM00922"/>
    </source>
</evidence>
<dbReference type="SUPFAM" id="SSF54826">
    <property type="entry name" value="Enolase N-terminal domain-like"/>
    <property type="match status" value="1"/>
</dbReference>
<name>A0A4P6M0N6_9FIRM</name>
<evidence type="ECO:0000256" key="2">
    <source>
        <dbReference type="ARBA" id="ARBA00010339"/>
    </source>
</evidence>
<gene>
    <name evidence="6" type="ORF">PMF13cell1_03415</name>
</gene>
<dbReference type="InterPro" id="IPR034593">
    <property type="entry name" value="DgoD-like"/>
</dbReference>
<sequence>MKEITIRDIKTFITAPQNINLVVVKVETSEPELYGIGCATFTWRCKTVVTAVEEYLKPMLLGKSVHNIEDIWQSMMGSSYWRGGPVLNNALSGVDEALWDMKGKLANMPLYSLFGGKCREGIAVYRHADGTTMEQVEDKIHEYMEQGYRYIRCHLGLYGGNAGGSMQTITRPENAPSGAYYHPKLYMQSVVKMFEQIRKDFGWDLEIMHDVHERLPLADTLCLAKDLEPYKLFFLEDALPPEQADYFKIIREQTTIPLAMGELFTNPVEWKTLVQNQWIDFIRVHVSDIGGLTPAKKLAHFCEAYGVRTAWHGPNDLSPVGMTAQMHLDLACTNFGIQEFSGFNEAEKAIFPGCPEVINGYACLSDRPGIGIDFDEKEAAKFPYTDMDFGWLFSRLPDGTAVRP</sequence>
<dbReference type="Proteomes" id="UP000289794">
    <property type="component" value="Chromosome"/>
</dbReference>
<dbReference type="FunFam" id="3.20.20.120:FF:000011">
    <property type="entry name" value="D-galactonate dehydratase family member VSWAT3_13707"/>
    <property type="match status" value="1"/>
</dbReference>
<evidence type="ECO:0000313" key="7">
    <source>
        <dbReference type="Proteomes" id="UP000289794"/>
    </source>
</evidence>
<dbReference type="Pfam" id="PF13378">
    <property type="entry name" value="MR_MLE_C"/>
    <property type="match status" value="1"/>
</dbReference>
<dbReference type="InterPro" id="IPR029017">
    <property type="entry name" value="Enolase-like_N"/>
</dbReference>
<dbReference type="AlphaFoldDB" id="A0A4P6M0N6"/>
<dbReference type="InterPro" id="IPR013341">
    <property type="entry name" value="Mandelate_racemase_N_dom"/>
</dbReference>
<dbReference type="SUPFAM" id="SSF51604">
    <property type="entry name" value="Enolase C-terminal domain-like"/>
    <property type="match status" value="1"/>
</dbReference>
<organism evidence="6 7">
    <name type="scientific">Blautia producta</name>
    <dbReference type="NCBI Taxonomy" id="33035"/>
    <lineage>
        <taxon>Bacteria</taxon>
        <taxon>Bacillati</taxon>
        <taxon>Bacillota</taxon>
        <taxon>Clostridia</taxon>
        <taxon>Lachnospirales</taxon>
        <taxon>Lachnospiraceae</taxon>
        <taxon>Blautia</taxon>
    </lineage>
</organism>
<dbReference type="Pfam" id="PF02746">
    <property type="entry name" value="MR_MLE_N"/>
    <property type="match status" value="1"/>
</dbReference>
<dbReference type="RefSeq" id="WP_130181478.1">
    <property type="nucleotide sequence ID" value="NZ_CP035945.1"/>
</dbReference>
<dbReference type="KEGG" id="bpro:PMF13cell1_03415"/>
<evidence type="ECO:0000313" key="6">
    <source>
        <dbReference type="EMBL" id="QBE97852.1"/>
    </source>
</evidence>
<dbReference type="InterPro" id="IPR036849">
    <property type="entry name" value="Enolase-like_C_sf"/>
</dbReference>
<protein>
    <submittedName>
        <fullName evidence="6">D-galactonate dehydratase family member</fullName>
        <ecNumber evidence="6">4.2.1.-</ecNumber>
    </submittedName>
</protein>
<comment type="function">
    <text evidence="1">Has no detectable activity with D-mannonate and with a panel of 70 other acid sugars (in vitro), in spite of the conservation of the residues that are expected to be important for catalytic activity and cofactor binding. May have evolved a divergent function.</text>
</comment>
<dbReference type="GO" id="GO:0000287">
    <property type="term" value="F:magnesium ion binding"/>
    <property type="evidence" value="ECO:0007669"/>
    <property type="project" value="UniProtKB-ARBA"/>
</dbReference>
<keyword evidence="3" id="KW-0479">Metal-binding</keyword>
<keyword evidence="6" id="KW-0456">Lyase</keyword>
<keyword evidence="4" id="KW-0460">Magnesium</keyword>
<dbReference type="PANTHER" id="PTHR48080">
    <property type="entry name" value="D-GALACTONATE DEHYDRATASE-RELATED"/>
    <property type="match status" value="1"/>
</dbReference>
<reference evidence="6 7" key="1">
    <citation type="submission" date="2019-01" db="EMBL/GenBank/DDBJ databases">
        <title>PMF-metabolizing Aryl O-demethylase.</title>
        <authorList>
            <person name="Kim M."/>
        </authorList>
    </citation>
    <scope>NUCLEOTIDE SEQUENCE [LARGE SCALE GENOMIC DNA]</scope>
    <source>
        <strain evidence="6 7">PMF1</strain>
    </source>
</reference>
<accession>A0A4P6M0N6</accession>
<dbReference type="PANTHER" id="PTHR48080:SF6">
    <property type="entry name" value="STARVATION-SENSING PROTEIN RSPA"/>
    <property type="match status" value="1"/>
</dbReference>
<dbReference type="Gene3D" id="3.30.390.10">
    <property type="entry name" value="Enolase-like, N-terminal domain"/>
    <property type="match status" value="1"/>
</dbReference>
<dbReference type="Gene3D" id="3.20.20.120">
    <property type="entry name" value="Enolase-like C-terminal domain"/>
    <property type="match status" value="1"/>
</dbReference>
<proteinExistence type="inferred from homology"/>
<dbReference type="SMART" id="SM00922">
    <property type="entry name" value="MR_MLE"/>
    <property type="match status" value="1"/>
</dbReference>
<dbReference type="EMBL" id="CP035945">
    <property type="protein sequence ID" value="QBE97852.1"/>
    <property type="molecule type" value="Genomic_DNA"/>
</dbReference>
<dbReference type="EC" id="4.2.1.-" evidence="6"/>
<evidence type="ECO:0000256" key="4">
    <source>
        <dbReference type="ARBA" id="ARBA00022842"/>
    </source>
</evidence>
<dbReference type="InterPro" id="IPR029065">
    <property type="entry name" value="Enolase_C-like"/>
</dbReference>
<dbReference type="InterPro" id="IPR013342">
    <property type="entry name" value="Mandelate_racemase_C"/>
</dbReference>
<evidence type="ECO:0000256" key="1">
    <source>
        <dbReference type="ARBA" id="ARBA00003553"/>
    </source>
</evidence>
<comment type="similarity">
    <text evidence="2">Belongs to the mandelate racemase/muconate lactonizing enzyme family. GalD subfamily.</text>
</comment>
<dbReference type="GO" id="GO:0016829">
    <property type="term" value="F:lyase activity"/>
    <property type="evidence" value="ECO:0007669"/>
    <property type="project" value="UniProtKB-KW"/>
</dbReference>